<dbReference type="InterPro" id="IPR031127">
    <property type="entry name" value="E3_UB_ligase_RBR"/>
</dbReference>
<dbReference type="GO" id="GO:0008270">
    <property type="term" value="F:zinc ion binding"/>
    <property type="evidence" value="ECO:0007669"/>
    <property type="project" value="UniProtKB-KW"/>
</dbReference>
<dbReference type="GO" id="GO:0016567">
    <property type="term" value="P:protein ubiquitination"/>
    <property type="evidence" value="ECO:0007669"/>
    <property type="project" value="InterPro"/>
</dbReference>
<feature type="compositionally biased region" description="Low complexity" evidence="9">
    <location>
        <begin position="107"/>
        <end position="118"/>
    </location>
</feature>
<dbReference type="InterPro" id="IPR013083">
    <property type="entry name" value="Znf_RING/FYVE/PHD"/>
</dbReference>
<dbReference type="EC" id="2.3.2.31" evidence="2"/>
<proteinExistence type="predicted"/>
<keyword evidence="5" id="KW-0677">Repeat</keyword>
<dbReference type="PANTHER" id="PTHR11685">
    <property type="entry name" value="RBR FAMILY RING FINGER AND IBR DOMAIN-CONTAINING"/>
    <property type="match status" value="1"/>
</dbReference>
<dbReference type="EMBL" id="MU863881">
    <property type="protein sequence ID" value="KAK4204522.1"/>
    <property type="molecule type" value="Genomic_DNA"/>
</dbReference>
<keyword evidence="6" id="KW-0863">Zinc-finger</keyword>
<keyword evidence="12" id="KW-1185">Reference proteome</keyword>
<evidence type="ECO:0000256" key="3">
    <source>
        <dbReference type="ARBA" id="ARBA00022679"/>
    </source>
</evidence>
<dbReference type="InterPro" id="IPR044066">
    <property type="entry name" value="TRIAD_supradom"/>
</dbReference>
<dbReference type="PROSITE" id="PS00518">
    <property type="entry name" value="ZF_RING_1"/>
    <property type="match status" value="1"/>
</dbReference>
<reference evidence="11" key="2">
    <citation type="submission" date="2023-05" db="EMBL/GenBank/DDBJ databases">
        <authorList>
            <consortium name="Lawrence Berkeley National Laboratory"/>
            <person name="Steindorff A."/>
            <person name="Hensen N."/>
            <person name="Bonometti L."/>
            <person name="Westerberg I."/>
            <person name="Brannstrom I.O."/>
            <person name="Guillou S."/>
            <person name="Cros-Aarteil S."/>
            <person name="Calhoun S."/>
            <person name="Haridas S."/>
            <person name="Kuo A."/>
            <person name="Mondo S."/>
            <person name="Pangilinan J."/>
            <person name="Riley R."/>
            <person name="Labutti K."/>
            <person name="Andreopoulos B."/>
            <person name="Lipzen A."/>
            <person name="Chen C."/>
            <person name="Yanf M."/>
            <person name="Daum C."/>
            <person name="Ng V."/>
            <person name="Clum A."/>
            <person name="Ohm R."/>
            <person name="Martin F."/>
            <person name="Silar P."/>
            <person name="Natvig D."/>
            <person name="Lalanne C."/>
            <person name="Gautier V."/>
            <person name="Ament-Velasquez S.L."/>
            <person name="Kruys A."/>
            <person name="Hutchinson M.I."/>
            <person name="Powell A.J."/>
            <person name="Barry K."/>
            <person name="Miller A.N."/>
            <person name="Grigoriev I.V."/>
            <person name="Debuchy R."/>
            <person name="Gladieux P."/>
            <person name="Thoren M.H."/>
            <person name="Johannesson H."/>
        </authorList>
    </citation>
    <scope>NUCLEOTIDE SEQUENCE</scope>
    <source>
        <strain evidence="11">CBS 315.58</strain>
    </source>
</reference>
<comment type="catalytic activity">
    <reaction evidence="1">
        <text>[E2 ubiquitin-conjugating enzyme]-S-ubiquitinyl-L-cysteine + [acceptor protein]-L-lysine = [E2 ubiquitin-conjugating enzyme]-L-cysteine + [acceptor protein]-N(6)-ubiquitinyl-L-lysine.</text>
        <dbReference type="EC" id="2.3.2.31"/>
    </reaction>
</comment>
<evidence type="ECO:0000256" key="1">
    <source>
        <dbReference type="ARBA" id="ARBA00001798"/>
    </source>
</evidence>
<feature type="domain" description="RING-type" evidence="10">
    <location>
        <begin position="163"/>
        <end position="358"/>
    </location>
</feature>
<name>A0AAN6XVL3_9PEZI</name>
<protein>
    <recommendedName>
        <fullName evidence="2">RBR-type E3 ubiquitin transferase</fullName>
        <ecNumber evidence="2">2.3.2.31</ecNumber>
    </recommendedName>
</protein>
<evidence type="ECO:0000259" key="10">
    <source>
        <dbReference type="PROSITE" id="PS51873"/>
    </source>
</evidence>
<keyword evidence="3" id="KW-0808">Transferase</keyword>
<dbReference type="Proteomes" id="UP001303160">
    <property type="component" value="Unassembled WGS sequence"/>
</dbReference>
<keyword evidence="7" id="KW-0833">Ubl conjugation pathway</keyword>
<sequence length="440" mass="49761">MELSDLDPPTLRLVVQMHLDDINALTKTASQKGKGRAGEKPDSVIAFEEYQNNLLRTSQLLSDEVLSRSIARAVKEDADALRALQAEEQRAASDRELALRLSGVRDPSSSTTSRPETPALDEEALRKLEALWISPENAASTWHAESSTWASSRKQKVLGESKKDKMCVACNDLYYSFDIVSSKGCGHDYCRECIQSLFQSSIMDETLFPPRCCGNQLLLDTCRRLLPSALVGQFRAKKIELETPNRTYCHIPTCSTFIPPQAINGNVAACVRCGATTCAVCKKAAHANSDCPEDPSTQELIRLAEEEGWQRCYSCARFVELDRGCHHITCRCGAQFCYVCGERWKTCLCPQWEENRLLARANAIVDREARAAQLPDWQRANLVEQERQNQVINHVCRHDSWSSRQGRNRCDECHDTLTVFIYECRQCRILACRRCRFNRL</sequence>
<dbReference type="SMART" id="SM00647">
    <property type="entry name" value="IBR"/>
    <property type="match status" value="1"/>
</dbReference>
<reference evidence="11" key="1">
    <citation type="journal article" date="2023" name="Mol. Phylogenet. Evol.">
        <title>Genome-scale phylogeny and comparative genomics of the fungal order Sordariales.</title>
        <authorList>
            <person name="Hensen N."/>
            <person name="Bonometti L."/>
            <person name="Westerberg I."/>
            <person name="Brannstrom I.O."/>
            <person name="Guillou S."/>
            <person name="Cros-Aarteil S."/>
            <person name="Calhoun S."/>
            <person name="Haridas S."/>
            <person name="Kuo A."/>
            <person name="Mondo S."/>
            <person name="Pangilinan J."/>
            <person name="Riley R."/>
            <person name="LaButti K."/>
            <person name="Andreopoulos B."/>
            <person name="Lipzen A."/>
            <person name="Chen C."/>
            <person name="Yan M."/>
            <person name="Daum C."/>
            <person name="Ng V."/>
            <person name="Clum A."/>
            <person name="Steindorff A."/>
            <person name="Ohm R.A."/>
            <person name="Martin F."/>
            <person name="Silar P."/>
            <person name="Natvig D.O."/>
            <person name="Lalanne C."/>
            <person name="Gautier V."/>
            <person name="Ament-Velasquez S.L."/>
            <person name="Kruys A."/>
            <person name="Hutchinson M.I."/>
            <person name="Powell A.J."/>
            <person name="Barry K."/>
            <person name="Miller A.N."/>
            <person name="Grigoriev I.V."/>
            <person name="Debuchy R."/>
            <person name="Gladieux P."/>
            <person name="Hiltunen Thoren M."/>
            <person name="Johannesson H."/>
        </authorList>
    </citation>
    <scope>NUCLEOTIDE SEQUENCE</scope>
    <source>
        <strain evidence="11">CBS 315.58</strain>
    </source>
</reference>
<keyword evidence="4" id="KW-0479">Metal-binding</keyword>
<evidence type="ECO:0000256" key="7">
    <source>
        <dbReference type="ARBA" id="ARBA00022786"/>
    </source>
</evidence>
<comment type="caution">
    <text evidence="11">The sequence shown here is derived from an EMBL/GenBank/DDBJ whole genome shotgun (WGS) entry which is preliminary data.</text>
</comment>
<dbReference type="Gene3D" id="1.20.120.1750">
    <property type="match status" value="1"/>
</dbReference>
<dbReference type="InterPro" id="IPR002867">
    <property type="entry name" value="IBR_dom"/>
</dbReference>
<dbReference type="SUPFAM" id="SSF57850">
    <property type="entry name" value="RING/U-box"/>
    <property type="match status" value="3"/>
</dbReference>
<dbReference type="GO" id="GO:0061630">
    <property type="term" value="F:ubiquitin protein ligase activity"/>
    <property type="evidence" value="ECO:0007669"/>
    <property type="project" value="UniProtKB-EC"/>
</dbReference>
<evidence type="ECO:0000256" key="5">
    <source>
        <dbReference type="ARBA" id="ARBA00022737"/>
    </source>
</evidence>
<dbReference type="AlphaFoldDB" id="A0AAN6XVL3"/>
<evidence type="ECO:0000256" key="8">
    <source>
        <dbReference type="ARBA" id="ARBA00022833"/>
    </source>
</evidence>
<accession>A0AAN6XVL3</accession>
<evidence type="ECO:0000256" key="2">
    <source>
        <dbReference type="ARBA" id="ARBA00012251"/>
    </source>
</evidence>
<dbReference type="CDD" id="cd20335">
    <property type="entry name" value="BRcat_RBR"/>
    <property type="match status" value="1"/>
</dbReference>
<keyword evidence="8" id="KW-0862">Zinc</keyword>
<feature type="region of interest" description="Disordered" evidence="9">
    <location>
        <begin position="98"/>
        <end position="120"/>
    </location>
</feature>
<evidence type="ECO:0000256" key="4">
    <source>
        <dbReference type="ARBA" id="ARBA00022723"/>
    </source>
</evidence>
<dbReference type="Gene3D" id="3.30.40.10">
    <property type="entry name" value="Zinc/RING finger domain, C3HC4 (zinc finger)"/>
    <property type="match status" value="1"/>
</dbReference>
<organism evidence="11 12">
    <name type="scientific">Triangularia verruculosa</name>
    <dbReference type="NCBI Taxonomy" id="2587418"/>
    <lineage>
        <taxon>Eukaryota</taxon>
        <taxon>Fungi</taxon>
        <taxon>Dikarya</taxon>
        <taxon>Ascomycota</taxon>
        <taxon>Pezizomycotina</taxon>
        <taxon>Sordariomycetes</taxon>
        <taxon>Sordariomycetidae</taxon>
        <taxon>Sordariales</taxon>
        <taxon>Podosporaceae</taxon>
        <taxon>Triangularia</taxon>
    </lineage>
</organism>
<gene>
    <name evidence="11" type="ORF">QBC40DRAFT_303409</name>
</gene>
<evidence type="ECO:0000313" key="11">
    <source>
        <dbReference type="EMBL" id="KAK4204522.1"/>
    </source>
</evidence>
<dbReference type="InterPro" id="IPR017907">
    <property type="entry name" value="Znf_RING_CS"/>
</dbReference>
<evidence type="ECO:0000256" key="6">
    <source>
        <dbReference type="ARBA" id="ARBA00022771"/>
    </source>
</evidence>
<dbReference type="CDD" id="cd22584">
    <property type="entry name" value="Rcat_RBR_unk"/>
    <property type="match status" value="1"/>
</dbReference>
<dbReference type="Pfam" id="PF01485">
    <property type="entry name" value="IBR"/>
    <property type="match status" value="2"/>
</dbReference>
<dbReference type="PROSITE" id="PS51873">
    <property type="entry name" value="TRIAD"/>
    <property type="match status" value="1"/>
</dbReference>
<evidence type="ECO:0000313" key="12">
    <source>
        <dbReference type="Proteomes" id="UP001303160"/>
    </source>
</evidence>
<evidence type="ECO:0000256" key="9">
    <source>
        <dbReference type="SAM" id="MobiDB-lite"/>
    </source>
</evidence>